<dbReference type="Pfam" id="PF02786">
    <property type="entry name" value="CPSase_L_D2"/>
    <property type="match status" value="1"/>
</dbReference>
<organism evidence="8">
    <name type="scientific">marine metagenome</name>
    <dbReference type="NCBI Taxonomy" id="408172"/>
    <lineage>
        <taxon>unclassified sequences</taxon>
        <taxon>metagenomes</taxon>
        <taxon>ecological metagenomes</taxon>
    </lineage>
</organism>
<name>A0A381QFU4_9ZZZZ</name>
<keyword evidence="1" id="KW-0436">Ligase</keyword>
<keyword evidence="4" id="KW-0067">ATP-binding</keyword>
<protein>
    <submittedName>
        <fullName evidence="8">Uncharacterized protein</fullName>
    </submittedName>
</protein>
<dbReference type="GO" id="GO:0046872">
    <property type="term" value="F:metal ion binding"/>
    <property type="evidence" value="ECO:0007669"/>
    <property type="project" value="UniProtKB-KW"/>
</dbReference>
<evidence type="ECO:0000256" key="2">
    <source>
        <dbReference type="ARBA" id="ARBA00022723"/>
    </source>
</evidence>
<dbReference type="NCBIfam" id="NF006367">
    <property type="entry name" value="PRK08591.1"/>
    <property type="match status" value="1"/>
</dbReference>
<evidence type="ECO:0000313" key="8">
    <source>
        <dbReference type="EMBL" id="SUZ78205.1"/>
    </source>
</evidence>
<dbReference type="GO" id="GO:0005524">
    <property type="term" value="F:ATP binding"/>
    <property type="evidence" value="ECO:0007669"/>
    <property type="project" value="UniProtKB-KW"/>
</dbReference>
<evidence type="ECO:0000259" key="7">
    <source>
        <dbReference type="PROSITE" id="PS50979"/>
    </source>
</evidence>
<dbReference type="EMBL" id="UINC01001344">
    <property type="protein sequence ID" value="SUZ78205.1"/>
    <property type="molecule type" value="Genomic_DNA"/>
</dbReference>
<feature type="domain" description="Biotin carboxylation" evidence="7">
    <location>
        <begin position="1"/>
        <end position="446"/>
    </location>
</feature>
<evidence type="ECO:0000259" key="6">
    <source>
        <dbReference type="PROSITE" id="PS50975"/>
    </source>
</evidence>
<dbReference type="PROSITE" id="PS50979">
    <property type="entry name" value="BC"/>
    <property type="match status" value="1"/>
</dbReference>
<dbReference type="SUPFAM" id="SSF56059">
    <property type="entry name" value="Glutathione synthetase ATP-binding domain-like"/>
    <property type="match status" value="1"/>
</dbReference>
<evidence type="ECO:0000256" key="1">
    <source>
        <dbReference type="ARBA" id="ARBA00022598"/>
    </source>
</evidence>
<dbReference type="Gene3D" id="3.30.470.20">
    <property type="entry name" value="ATP-grasp fold, B domain"/>
    <property type="match status" value="1"/>
</dbReference>
<dbReference type="PANTHER" id="PTHR48095:SF2">
    <property type="entry name" value="BIOTIN CARBOXYLASE, CHLOROPLASTIC"/>
    <property type="match status" value="1"/>
</dbReference>
<dbReference type="PANTHER" id="PTHR48095">
    <property type="entry name" value="PYRUVATE CARBOXYLASE SUBUNIT A"/>
    <property type="match status" value="1"/>
</dbReference>
<reference evidence="8" key="1">
    <citation type="submission" date="2018-05" db="EMBL/GenBank/DDBJ databases">
        <authorList>
            <person name="Lanie J.A."/>
            <person name="Ng W.-L."/>
            <person name="Kazmierczak K.M."/>
            <person name="Andrzejewski T.M."/>
            <person name="Davidsen T.M."/>
            <person name="Wayne K.J."/>
            <person name="Tettelin H."/>
            <person name="Glass J.I."/>
            <person name="Rusch D."/>
            <person name="Podicherti R."/>
            <person name="Tsui H.-C.T."/>
            <person name="Winkler M.E."/>
        </authorList>
    </citation>
    <scope>NUCLEOTIDE SEQUENCE</scope>
</reference>
<evidence type="ECO:0000256" key="3">
    <source>
        <dbReference type="ARBA" id="ARBA00022741"/>
    </source>
</evidence>
<dbReference type="InterPro" id="IPR011054">
    <property type="entry name" value="Rudment_hybrid_motif"/>
</dbReference>
<dbReference type="PROSITE" id="PS00867">
    <property type="entry name" value="CPSASE_2"/>
    <property type="match status" value="1"/>
</dbReference>
<dbReference type="InterPro" id="IPR005481">
    <property type="entry name" value="BC-like_N"/>
</dbReference>
<proteinExistence type="predicted"/>
<keyword evidence="2" id="KW-0479">Metal-binding</keyword>
<dbReference type="InterPro" id="IPR016185">
    <property type="entry name" value="PreATP-grasp_dom_sf"/>
</dbReference>
<dbReference type="AlphaFoldDB" id="A0A381QFU4"/>
<dbReference type="InterPro" id="IPR004549">
    <property type="entry name" value="Acetyl_CoA_COase_biotin_COase"/>
</dbReference>
<dbReference type="Pfam" id="PF00289">
    <property type="entry name" value="Biotin_carb_N"/>
    <property type="match status" value="1"/>
</dbReference>
<dbReference type="InterPro" id="IPR005479">
    <property type="entry name" value="CPAse_ATP-bd"/>
</dbReference>
<dbReference type="Pfam" id="PF02785">
    <property type="entry name" value="Biotin_carb_C"/>
    <property type="match status" value="1"/>
</dbReference>
<sequence>MYNKILVANRGEIALRIIRACRELNIGTVAVYSKADELSLHTKFADEAICVGPAESSKSYLNIPALIAAAELTNADAIHPGYGFLAESSQFSKICDENGIEFIGPPPETIDAMGDKANAKDSMRKIGVPVIYGSDGIVESIEDAKIEAEKAGYPVMLKATAGGGGKGMRLVESEEHIENAFNTAQSEAEMSFNNGDLYLEKFIQKPRHIEVQILADKHGNVVALGERECSIQRRHQKLIEESPSPGVDEITRNKMYDAAIAGAKASNYVGAGTIEFLMDANNDFFFMEMNTRIQVEHPVTEMVIGADLIKYQILCHAGHPIPDWMKTMKIRGHAIECRINAEDPSHKFRPCPGTISSFHMPGGMGIRVDTHVYAGYTVPPNYDSMVAKLIVHAPSRIEAINRMIGALDECVFEGIKTIIPFQRQILENADFQKGNIDTGFLENFQFKPGE</sequence>
<dbReference type="PROSITE" id="PS50975">
    <property type="entry name" value="ATP_GRASP"/>
    <property type="match status" value="1"/>
</dbReference>
<dbReference type="SMART" id="SM00878">
    <property type="entry name" value="Biotin_carb_C"/>
    <property type="match status" value="1"/>
</dbReference>
<dbReference type="InterPro" id="IPR051602">
    <property type="entry name" value="ACC_Biotin_Carboxylase"/>
</dbReference>
<accession>A0A381QFU4</accession>
<evidence type="ECO:0000256" key="5">
    <source>
        <dbReference type="ARBA" id="ARBA00022842"/>
    </source>
</evidence>
<keyword evidence="5" id="KW-0460">Magnesium</keyword>
<dbReference type="SUPFAM" id="SSF51246">
    <property type="entry name" value="Rudiment single hybrid motif"/>
    <property type="match status" value="1"/>
</dbReference>
<evidence type="ECO:0000256" key="4">
    <source>
        <dbReference type="ARBA" id="ARBA00022840"/>
    </source>
</evidence>
<dbReference type="InterPro" id="IPR005482">
    <property type="entry name" value="Biotin_COase_C"/>
</dbReference>
<dbReference type="GO" id="GO:0016874">
    <property type="term" value="F:ligase activity"/>
    <property type="evidence" value="ECO:0007669"/>
    <property type="project" value="UniProtKB-KW"/>
</dbReference>
<dbReference type="NCBIfam" id="TIGR00514">
    <property type="entry name" value="accC"/>
    <property type="match status" value="1"/>
</dbReference>
<dbReference type="FunFam" id="3.40.50.20:FF:000010">
    <property type="entry name" value="Propionyl-CoA carboxylase subunit alpha"/>
    <property type="match status" value="1"/>
</dbReference>
<keyword evidence="3" id="KW-0547">Nucleotide-binding</keyword>
<dbReference type="InterPro" id="IPR011761">
    <property type="entry name" value="ATP-grasp"/>
</dbReference>
<gene>
    <name evidence="8" type="ORF">METZ01_LOCUS31059</name>
</gene>
<dbReference type="InterPro" id="IPR011764">
    <property type="entry name" value="Biotin_carboxylation_dom"/>
</dbReference>
<dbReference type="FunFam" id="3.30.1490.20:FF:000018">
    <property type="entry name" value="Biotin carboxylase"/>
    <property type="match status" value="1"/>
</dbReference>
<feature type="domain" description="ATP-grasp" evidence="6">
    <location>
        <begin position="120"/>
        <end position="317"/>
    </location>
</feature>
<dbReference type="PROSITE" id="PS00866">
    <property type="entry name" value="CPSASE_1"/>
    <property type="match status" value="1"/>
</dbReference>
<dbReference type="SUPFAM" id="SSF52440">
    <property type="entry name" value="PreATP-grasp domain"/>
    <property type="match status" value="1"/>
</dbReference>